<evidence type="ECO:0000313" key="1">
    <source>
        <dbReference type="EMBL" id="GAO51394.1"/>
    </source>
</evidence>
<comment type="caution">
    <text evidence="1">The sequence shown here is derived from an EMBL/GenBank/DDBJ whole genome shotgun (WGS) entry which is preliminary data.</text>
</comment>
<reference evidence="1 2" key="3">
    <citation type="journal article" date="2015" name="Genome Announc.">
        <title>Draft Genome Sequence of the Archiascomycetous Yeast Saitoella complicata.</title>
        <authorList>
            <person name="Yamauchi K."/>
            <person name="Kondo S."/>
            <person name="Hamamoto M."/>
            <person name="Takahashi Y."/>
            <person name="Ogura Y."/>
            <person name="Hayashi T."/>
            <person name="Nishida H."/>
        </authorList>
    </citation>
    <scope>NUCLEOTIDE SEQUENCE [LARGE SCALE GENOMIC DNA]</scope>
    <source>
        <strain evidence="1 2">NRRL Y-17804</strain>
    </source>
</reference>
<evidence type="ECO:0000313" key="2">
    <source>
        <dbReference type="Proteomes" id="UP000033140"/>
    </source>
</evidence>
<accession>A0A0E9NNJ2</accession>
<organism evidence="1 2">
    <name type="scientific">Saitoella complicata (strain BCRC 22490 / CBS 7301 / JCM 7358 / NBRC 10748 / NRRL Y-17804)</name>
    <dbReference type="NCBI Taxonomy" id="698492"/>
    <lineage>
        <taxon>Eukaryota</taxon>
        <taxon>Fungi</taxon>
        <taxon>Dikarya</taxon>
        <taxon>Ascomycota</taxon>
        <taxon>Taphrinomycotina</taxon>
        <taxon>Taphrinomycotina incertae sedis</taxon>
        <taxon>Saitoella</taxon>
    </lineage>
</organism>
<gene>
    <name evidence="1" type="ORF">G7K_5496-t1</name>
</gene>
<protein>
    <submittedName>
        <fullName evidence="1">Uncharacterized protein</fullName>
    </submittedName>
</protein>
<sequence length="99" mass="11165">MCLSPFDVFSAWIQFTAEPTSRKNTRNIIIHILQAILAIHDESRKTKKRKTCVPHTYSKYLLSSDSHCLLHIITISRRLGLGNNPILVGGLRAALLQIV</sequence>
<reference evidence="1 2" key="2">
    <citation type="journal article" date="2014" name="J. Gen. Appl. Microbiol.">
        <title>The early diverging ascomycetous budding yeast Saitoella complicata has three histone deacetylases belonging to the Clr6, Hos2, and Rpd3 lineages.</title>
        <authorList>
            <person name="Nishida H."/>
            <person name="Matsumoto T."/>
            <person name="Kondo S."/>
            <person name="Hamamoto M."/>
            <person name="Yoshikawa H."/>
        </authorList>
    </citation>
    <scope>NUCLEOTIDE SEQUENCE [LARGE SCALE GENOMIC DNA]</scope>
    <source>
        <strain evidence="1 2">NRRL Y-17804</strain>
    </source>
</reference>
<name>A0A0E9NNJ2_SAICN</name>
<proteinExistence type="predicted"/>
<keyword evidence="2" id="KW-1185">Reference proteome</keyword>
<dbReference type="AlphaFoldDB" id="A0A0E9NNJ2"/>
<dbReference type="EMBL" id="BACD03000045">
    <property type="protein sequence ID" value="GAO51394.1"/>
    <property type="molecule type" value="Genomic_DNA"/>
</dbReference>
<reference evidence="1 2" key="1">
    <citation type="journal article" date="2011" name="J. Gen. Appl. Microbiol.">
        <title>Draft genome sequencing of the enigmatic yeast Saitoella complicata.</title>
        <authorList>
            <person name="Nishida H."/>
            <person name="Hamamoto M."/>
            <person name="Sugiyama J."/>
        </authorList>
    </citation>
    <scope>NUCLEOTIDE SEQUENCE [LARGE SCALE GENOMIC DNA]</scope>
    <source>
        <strain evidence="1 2">NRRL Y-17804</strain>
    </source>
</reference>
<dbReference type="Proteomes" id="UP000033140">
    <property type="component" value="Unassembled WGS sequence"/>
</dbReference>